<evidence type="ECO:0000256" key="5">
    <source>
        <dbReference type="ARBA" id="ARBA00023284"/>
    </source>
</evidence>
<evidence type="ECO:0000256" key="9">
    <source>
        <dbReference type="PIRSR" id="PIRSR000077-4"/>
    </source>
</evidence>
<dbReference type="Proteomes" id="UP000000849">
    <property type="component" value="Chromosome"/>
</dbReference>
<evidence type="ECO:0000256" key="1">
    <source>
        <dbReference type="ARBA" id="ARBA00008987"/>
    </source>
</evidence>
<dbReference type="NCBIfam" id="TIGR01068">
    <property type="entry name" value="thioredoxin"/>
    <property type="match status" value="1"/>
</dbReference>
<keyword evidence="4 9" id="KW-1015">Disulfide bond</keyword>
<feature type="domain" description="Thioredoxin" evidence="10">
    <location>
        <begin position="1"/>
        <end position="107"/>
    </location>
</feature>
<evidence type="ECO:0000256" key="6">
    <source>
        <dbReference type="NCBIfam" id="TIGR01068"/>
    </source>
</evidence>
<dbReference type="SUPFAM" id="SSF52833">
    <property type="entry name" value="Thioredoxin-like"/>
    <property type="match status" value="1"/>
</dbReference>
<dbReference type="InterPro" id="IPR013766">
    <property type="entry name" value="Thioredoxin_domain"/>
</dbReference>
<dbReference type="PROSITE" id="PS51352">
    <property type="entry name" value="THIOREDOXIN_2"/>
    <property type="match status" value="1"/>
</dbReference>
<evidence type="ECO:0000256" key="3">
    <source>
        <dbReference type="ARBA" id="ARBA00022982"/>
    </source>
</evidence>
<comment type="similarity">
    <text evidence="1 7">Belongs to the thioredoxin family.</text>
</comment>
<proteinExistence type="inferred from homology"/>
<dbReference type="STRING" id="446466.Cfla_3651"/>
<feature type="active site" description="Nucleophile" evidence="8">
    <location>
        <position position="34"/>
    </location>
</feature>
<feature type="site" description="Contributes to redox potential value" evidence="8">
    <location>
        <position position="32"/>
    </location>
</feature>
<keyword evidence="3" id="KW-0249">Electron transport</keyword>
<reference evidence="11 12" key="1">
    <citation type="journal article" date="2010" name="Stand. Genomic Sci.">
        <title>Complete genome sequence of Cellulomonas flavigena type strain (134).</title>
        <authorList>
            <person name="Abt B."/>
            <person name="Foster B."/>
            <person name="Lapidus A."/>
            <person name="Clum A."/>
            <person name="Sun H."/>
            <person name="Pukall R."/>
            <person name="Lucas S."/>
            <person name="Glavina Del Rio T."/>
            <person name="Nolan M."/>
            <person name="Tice H."/>
            <person name="Cheng J.F."/>
            <person name="Pitluck S."/>
            <person name="Liolios K."/>
            <person name="Ivanova N."/>
            <person name="Mavromatis K."/>
            <person name="Ovchinnikova G."/>
            <person name="Pati A."/>
            <person name="Goodwin L."/>
            <person name="Chen A."/>
            <person name="Palaniappan K."/>
            <person name="Land M."/>
            <person name="Hauser L."/>
            <person name="Chang Y.J."/>
            <person name="Jeffries C.D."/>
            <person name="Rohde M."/>
            <person name="Goker M."/>
            <person name="Woyke T."/>
            <person name="Bristow J."/>
            <person name="Eisen J.A."/>
            <person name="Markowitz V."/>
            <person name="Hugenholtz P."/>
            <person name="Kyrpides N.C."/>
            <person name="Klenk H.P."/>
        </authorList>
    </citation>
    <scope>NUCLEOTIDE SEQUENCE [LARGE SCALE GENOMIC DNA]</scope>
    <source>
        <strain evidence="12">ATCC 482 / DSM 20109 / BCRC 11376 / JCM 18109 / NBRC 3775 / NCIMB 8073 / NRS 134</strain>
    </source>
</reference>
<dbReference type="InterPro" id="IPR036249">
    <property type="entry name" value="Thioredoxin-like_sf"/>
</dbReference>
<dbReference type="HOGENOM" id="CLU_090389_10_2_11"/>
<feature type="disulfide bond" description="Redox-active" evidence="9">
    <location>
        <begin position="31"/>
        <end position="34"/>
    </location>
</feature>
<feature type="active site" description="Nucleophile" evidence="8">
    <location>
        <position position="31"/>
    </location>
</feature>
<dbReference type="KEGG" id="cfl:Cfla_3651"/>
<dbReference type="PANTHER" id="PTHR45663:SF11">
    <property type="entry name" value="GEO12009P1"/>
    <property type="match status" value="1"/>
</dbReference>
<dbReference type="PRINTS" id="PR00421">
    <property type="entry name" value="THIOREDOXIN"/>
</dbReference>
<evidence type="ECO:0000313" key="12">
    <source>
        <dbReference type="Proteomes" id="UP000000849"/>
    </source>
</evidence>
<dbReference type="GO" id="GO:0015035">
    <property type="term" value="F:protein-disulfide reductase activity"/>
    <property type="evidence" value="ECO:0007669"/>
    <property type="project" value="UniProtKB-UniRule"/>
</dbReference>
<dbReference type="PIRSF" id="PIRSF000077">
    <property type="entry name" value="Thioredoxin"/>
    <property type="match status" value="1"/>
</dbReference>
<dbReference type="GO" id="GO:0045454">
    <property type="term" value="P:cell redox homeostasis"/>
    <property type="evidence" value="ECO:0007669"/>
    <property type="project" value="TreeGrafter"/>
</dbReference>
<evidence type="ECO:0000256" key="4">
    <source>
        <dbReference type="ARBA" id="ARBA00023157"/>
    </source>
</evidence>
<dbReference type="InterPro" id="IPR017937">
    <property type="entry name" value="Thioredoxin_CS"/>
</dbReference>
<dbReference type="eggNOG" id="COG3118">
    <property type="taxonomic scope" value="Bacteria"/>
</dbReference>
<dbReference type="EMBL" id="CP001964">
    <property type="protein sequence ID" value="ADG76522.1"/>
    <property type="molecule type" value="Genomic_DNA"/>
</dbReference>
<evidence type="ECO:0000256" key="7">
    <source>
        <dbReference type="PIRNR" id="PIRNR000077"/>
    </source>
</evidence>
<dbReference type="InterPro" id="IPR005746">
    <property type="entry name" value="Thioredoxin"/>
</dbReference>
<dbReference type="PROSITE" id="PS00194">
    <property type="entry name" value="THIOREDOXIN_1"/>
    <property type="match status" value="1"/>
</dbReference>
<name>D5UE46_CELFN</name>
<evidence type="ECO:0000259" key="10">
    <source>
        <dbReference type="PROSITE" id="PS51352"/>
    </source>
</evidence>
<keyword evidence="2" id="KW-0813">Transport</keyword>
<dbReference type="CDD" id="cd02947">
    <property type="entry name" value="TRX_family"/>
    <property type="match status" value="1"/>
</dbReference>
<organism evidence="11 12">
    <name type="scientific">Cellulomonas flavigena (strain ATCC 482 / DSM 20109 / BCRC 11376 / JCM 18109 / NBRC 3775 / NCIMB 8073 / NRS 134)</name>
    <dbReference type="NCBI Taxonomy" id="446466"/>
    <lineage>
        <taxon>Bacteria</taxon>
        <taxon>Bacillati</taxon>
        <taxon>Actinomycetota</taxon>
        <taxon>Actinomycetes</taxon>
        <taxon>Micrococcales</taxon>
        <taxon>Cellulomonadaceae</taxon>
        <taxon>Cellulomonas</taxon>
    </lineage>
</organism>
<evidence type="ECO:0000256" key="8">
    <source>
        <dbReference type="PIRSR" id="PIRSR000077-1"/>
    </source>
</evidence>
<dbReference type="PANTHER" id="PTHR45663">
    <property type="entry name" value="GEO12009P1"/>
    <property type="match status" value="1"/>
</dbReference>
<protein>
    <recommendedName>
        <fullName evidence="6 7">Thioredoxin</fullName>
    </recommendedName>
</protein>
<sequence>MPTTTVTDATFEAEVLRSEVPVIVDFWATWCGPCRQVAPVLEQLSEDYAGRVKIVKLDADANPQTVTAAGVVSIPTLSFYVDGAPVKSLIGAKPRQVIAAEIDDLLT</sequence>
<evidence type="ECO:0000256" key="2">
    <source>
        <dbReference type="ARBA" id="ARBA00022448"/>
    </source>
</evidence>
<gene>
    <name evidence="11" type="ordered locus">Cfla_3651</name>
</gene>
<keyword evidence="12" id="KW-1185">Reference proteome</keyword>
<feature type="site" description="Contributes to redox potential value" evidence="8">
    <location>
        <position position="33"/>
    </location>
</feature>
<dbReference type="GO" id="GO:0005829">
    <property type="term" value="C:cytosol"/>
    <property type="evidence" value="ECO:0007669"/>
    <property type="project" value="TreeGrafter"/>
</dbReference>
<dbReference type="Gene3D" id="3.40.30.10">
    <property type="entry name" value="Glutaredoxin"/>
    <property type="match status" value="1"/>
</dbReference>
<evidence type="ECO:0000313" key="11">
    <source>
        <dbReference type="EMBL" id="ADG76522.1"/>
    </source>
</evidence>
<accession>D5UE46</accession>
<feature type="site" description="Deprotonates C-terminal active site Cys" evidence="8">
    <location>
        <position position="25"/>
    </location>
</feature>
<dbReference type="Pfam" id="PF00085">
    <property type="entry name" value="Thioredoxin"/>
    <property type="match status" value="1"/>
</dbReference>
<dbReference type="AlphaFoldDB" id="D5UE46"/>
<keyword evidence="5 9" id="KW-0676">Redox-active center</keyword>
<dbReference type="FunFam" id="3.40.30.10:FF:000001">
    <property type="entry name" value="Thioredoxin"/>
    <property type="match status" value="1"/>
</dbReference>
<dbReference type="RefSeq" id="WP_013118850.1">
    <property type="nucleotide sequence ID" value="NC_014151.1"/>
</dbReference>